<dbReference type="Pfam" id="PF13879">
    <property type="entry name" value="Hmw_CFAP97"/>
    <property type="match status" value="1"/>
</dbReference>
<feature type="compositionally biased region" description="Acidic residues" evidence="3">
    <location>
        <begin position="309"/>
        <end position="321"/>
    </location>
</feature>
<gene>
    <name evidence="4" type="ORF">NDU88_005722</name>
</gene>
<comment type="caution">
    <text evidence="4">The sequence shown here is derived from an EMBL/GenBank/DDBJ whole genome shotgun (WGS) entry which is preliminary data.</text>
</comment>
<evidence type="ECO:0008006" key="6">
    <source>
        <dbReference type="Google" id="ProtNLM"/>
    </source>
</evidence>
<feature type="region of interest" description="Disordered" evidence="3">
    <location>
        <begin position="155"/>
        <end position="321"/>
    </location>
</feature>
<reference evidence="4" key="1">
    <citation type="journal article" date="2022" name="bioRxiv">
        <title>Sequencing and chromosome-scale assembly of the giantPleurodeles waltlgenome.</title>
        <authorList>
            <person name="Brown T."/>
            <person name="Elewa A."/>
            <person name="Iarovenko S."/>
            <person name="Subramanian E."/>
            <person name="Araus A.J."/>
            <person name="Petzold A."/>
            <person name="Susuki M."/>
            <person name="Suzuki K.-i.T."/>
            <person name="Hayashi T."/>
            <person name="Toyoda A."/>
            <person name="Oliveira C."/>
            <person name="Osipova E."/>
            <person name="Leigh N.D."/>
            <person name="Simon A."/>
            <person name="Yun M.H."/>
        </authorList>
    </citation>
    <scope>NUCLEOTIDE SEQUENCE</scope>
    <source>
        <strain evidence="4">20211129_DDA</strain>
        <tissue evidence="4">Liver</tissue>
    </source>
</reference>
<keyword evidence="5" id="KW-1185">Reference proteome</keyword>
<sequence length="321" mass="37609">MHRAYQPILPCGNKFLQQKWDKTYYDEHQRKVQTAKPMVDASSPRTYGHLNLKLKKLKLEEERLSVIERDNRLLMEKMSCIMRTKGGVDNRNNYELKSLNKEKREQELLKVTKENQNILERIEKCEPQYRVQKWAEDYQKAEQYMDSIAKYPRGWYNTQHDKQKPKGSKKTEGEPGKESNKKDESPRNNSEEAKASKNVKQQSKPEGMGGKREEVKKQVLKKDNHSKAEKVQSKTLKNEKQTSKTEKLTMERKEKEKDEDQEVESVRSQSVKGDLETEEEKTEDEPPKKESEADRAEGMPETDRQSPADEAESSVEEVEQE</sequence>
<feature type="compositionally biased region" description="Basic and acidic residues" evidence="3">
    <location>
        <begin position="209"/>
        <end position="258"/>
    </location>
</feature>
<proteinExistence type="inferred from homology"/>
<name>A0AAV7NW31_PLEWA</name>
<dbReference type="Proteomes" id="UP001066276">
    <property type="component" value="Chromosome 8"/>
</dbReference>
<dbReference type="PANTHER" id="PTHR33768:SF7">
    <property type="entry name" value="CFAP97 DOMAIN CONTAINING 2"/>
    <property type="match status" value="1"/>
</dbReference>
<evidence type="ECO:0000256" key="1">
    <source>
        <dbReference type="ARBA" id="ARBA00008315"/>
    </source>
</evidence>
<dbReference type="EMBL" id="JANPWB010000012">
    <property type="protein sequence ID" value="KAJ1117523.1"/>
    <property type="molecule type" value="Genomic_DNA"/>
</dbReference>
<dbReference type="InterPro" id="IPR029488">
    <property type="entry name" value="Hmw/CFAP97"/>
</dbReference>
<organism evidence="4 5">
    <name type="scientific">Pleurodeles waltl</name>
    <name type="common">Iberian ribbed newt</name>
    <dbReference type="NCBI Taxonomy" id="8319"/>
    <lineage>
        <taxon>Eukaryota</taxon>
        <taxon>Metazoa</taxon>
        <taxon>Chordata</taxon>
        <taxon>Craniata</taxon>
        <taxon>Vertebrata</taxon>
        <taxon>Euteleostomi</taxon>
        <taxon>Amphibia</taxon>
        <taxon>Batrachia</taxon>
        <taxon>Caudata</taxon>
        <taxon>Salamandroidea</taxon>
        <taxon>Salamandridae</taxon>
        <taxon>Pleurodelinae</taxon>
        <taxon>Pleurodeles</taxon>
    </lineage>
</organism>
<evidence type="ECO:0000256" key="2">
    <source>
        <dbReference type="SAM" id="Coils"/>
    </source>
</evidence>
<dbReference type="AlphaFoldDB" id="A0AAV7NW31"/>
<evidence type="ECO:0000313" key="5">
    <source>
        <dbReference type="Proteomes" id="UP001066276"/>
    </source>
</evidence>
<dbReference type="PANTHER" id="PTHR33768">
    <property type="entry name" value="MIP11318P"/>
    <property type="match status" value="1"/>
</dbReference>
<accession>A0AAV7NW31</accession>
<evidence type="ECO:0000256" key="3">
    <source>
        <dbReference type="SAM" id="MobiDB-lite"/>
    </source>
</evidence>
<evidence type="ECO:0000313" key="4">
    <source>
        <dbReference type="EMBL" id="KAJ1117523.1"/>
    </source>
</evidence>
<dbReference type="InterPro" id="IPR038792">
    <property type="entry name" value="CFAP97D1/2"/>
</dbReference>
<protein>
    <recommendedName>
        <fullName evidence="6">Cilia- and flagella-associated protein 97</fullName>
    </recommendedName>
</protein>
<comment type="similarity">
    <text evidence="1">Belongs to the CFAP97 family.</text>
</comment>
<feature type="coiled-coil region" evidence="2">
    <location>
        <begin position="57"/>
        <end position="121"/>
    </location>
</feature>
<feature type="compositionally biased region" description="Basic and acidic residues" evidence="3">
    <location>
        <begin position="159"/>
        <end position="195"/>
    </location>
</feature>
<feature type="compositionally biased region" description="Basic and acidic residues" evidence="3">
    <location>
        <begin position="284"/>
        <end position="307"/>
    </location>
</feature>
<keyword evidence="2" id="KW-0175">Coiled coil</keyword>